<protein>
    <submittedName>
        <fullName evidence="1">Phosphoribosylpyrophosphate synthetase</fullName>
    </submittedName>
</protein>
<gene>
    <name evidence="1" type="ORF">GSY63_12615</name>
</gene>
<dbReference type="RefSeq" id="WP_166586166.1">
    <property type="nucleotide sequence ID" value="NZ_WWEO01000042.1"/>
</dbReference>
<dbReference type="Proteomes" id="UP000638732">
    <property type="component" value="Unassembled WGS sequence"/>
</dbReference>
<keyword evidence="2" id="KW-1185">Reference proteome</keyword>
<evidence type="ECO:0000313" key="2">
    <source>
        <dbReference type="Proteomes" id="UP000638732"/>
    </source>
</evidence>
<reference evidence="1" key="1">
    <citation type="submission" date="2020-01" db="EMBL/GenBank/DDBJ databases">
        <authorList>
            <person name="Seo Y.L."/>
        </authorList>
    </citation>
    <scope>NUCLEOTIDE SEQUENCE</scope>
    <source>
        <strain evidence="1">R11</strain>
    </source>
</reference>
<sequence length="103" mass="11557">MSSMTTLSEIIEKLRTEGYTEDFNLTENCISCAGNEVKLHPEQFVVDRHFRFEGDTNPDDEAVVYAISSIDGETKGVLVNSYGVYSDPLSDEMVKALKDRDDL</sequence>
<comment type="caution">
    <text evidence="1">The sequence shown here is derived from an EMBL/GenBank/DDBJ whole genome shotgun (WGS) entry which is preliminary data.</text>
</comment>
<name>A0A965ZFP6_9SPHI</name>
<organism evidence="1 2">
    <name type="scientific">Mucilaginibacter agri</name>
    <dbReference type="NCBI Taxonomy" id="2695265"/>
    <lineage>
        <taxon>Bacteria</taxon>
        <taxon>Pseudomonadati</taxon>
        <taxon>Bacteroidota</taxon>
        <taxon>Sphingobacteriia</taxon>
        <taxon>Sphingobacteriales</taxon>
        <taxon>Sphingobacteriaceae</taxon>
        <taxon>Mucilaginibacter</taxon>
    </lineage>
</organism>
<evidence type="ECO:0000313" key="1">
    <source>
        <dbReference type="EMBL" id="NCD70203.1"/>
    </source>
</evidence>
<dbReference type="AlphaFoldDB" id="A0A965ZFP6"/>
<proteinExistence type="predicted"/>
<accession>A0A965ZFP6</accession>
<dbReference type="EMBL" id="WWEO01000042">
    <property type="protein sequence ID" value="NCD70203.1"/>
    <property type="molecule type" value="Genomic_DNA"/>
</dbReference>
<reference evidence="1" key="2">
    <citation type="submission" date="2020-10" db="EMBL/GenBank/DDBJ databases">
        <title>Mucilaginibacter sp. nov., isolated from soil.</title>
        <authorList>
            <person name="Jeon C.O."/>
        </authorList>
    </citation>
    <scope>NUCLEOTIDE SEQUENCE</scope>
    <source>
        <strain evidence="1">R11</strain>
    </source>
</reference>